<organism evidence="2 3">
    <name type="scientific">Hypsizygus marmoreus</name>
    <name type="common">White beech mushroom</name>
    <name type="synonym">Agaricus marmoreus</name>
    <dbReference type="NCBI Taxonomy" id="39966"/>
    <lineage>
        <taxon>Eukaryota</taxon>
        <taxon>Fungi</taxon>
        <taxon>Dikarya</taxon>
        <taxon>Basidiomycota</taxon>
        <taxon>Agaricomycotina</taxon>
        <taxon>Agaricomycetes</taxon>
        <taxon>Agaricomycetidae</taxon>
        <taxon>Agaricales</taxon>
        <taxon>Tricholomatineae</taxon>
        <taxon>Lyophyllaceae</taxon>
        <taxon>Hypsizygus</taxon>
    </lineage>
</organism>
<evidence type="ECO:0000313" key="3">
    <source>
        <dbReference type="Proteomes" id="UP000076154"/>
    </source>
</evidence>
<feature type="compositionally biased region" description="Low complexity" evidence="1">
    <location>
        <begin position="360"/>
        <end position="380"/>
    </location>
</feature>
<keyword evidence="3" id="KW-1185">Reference proteome</keyword>
<reference evidence="2" key="1">
    <citation type="submission" date="2018-04" db="EMBL/GenBank/DDBJ databases">
        <title>Whole genome sequencing of Hypsizygus marmoreus.</title>
        <authorList>
            <person name="Choi I.-G."/>
            <person name="Min B."/>
            <person name="Kim J.-G."/>
            <person name="Kim S."/>
            <person name="Oh Y.-L."/>
            <person name="Kong W.-S."/>
            <person name="Park H."/>
            <person name="Jeong J."/>
            <person name="Song E.-S."/>
        </authorList>
    </citation>
    <scope>NUCLEOTIDE SEQUENCE [LARGE SCALE GENOMIC DNA]</scope>
    <source>
        <strain evidence="2">51987-8</strain>
    </source>
</reference>
<accession>A0A369JJ79</accession>
<dbReference type="InParanoid" id="A0A369JJ79"/>
<feature type="compositionally biased region" description="Polar residues" evidence="1">
    <location>
        <begin position="447"/>
        <end position="457"/>
    </location>
</feature>
<feature type="region of interest" description="Disordered" evidence="1">
    <location>
        <begin position="165"/>
        <end position="185"/>
    </location>
</feature>
<dbReference type="EMBL" id="LUEZ02000087">
    <property type="protein sequence ID" value="RDB18866.1"/>
    <property type="molecule type" value="Genomic_DNA"/>
</dbReference>
<dbReference type="AlphaFoldDB" id="A0A369JJ79"/>
<feature type="compositionally biased region" description="Polar residues" evidence="1">
    <location>
        <begin position="381"/>
        <end position="397"/>
    </location>
</feature>
<gene>
    <name evidence="2" type="ORF">Hypma_014530</name>
</gene>
<feature type="compositionally biased region" description="Low complexity" evidence="1">
    <location>
        <begin position="430"/>
        <end position="446"/>
    </location>
</feature>
<dbReference type="OrthoDB" id="2821498at2759"/>
<feature type="compositionally biased region" description="Polar residues" evidence="1">
    <location>
        <begin position="349"/>
        <end position="359"/>
    </location>
</feature>
<feature type="region of interest" description="Disordered" evidence="1">
    <location>
        <begin position="316"/>
        <end position="459"/>
    </location>
</feature>
<evidence type="ECO:0000313" key="2">
    <source>
        <dbReference type="EMBL" id="RDB18866.1"/>
    </source>
</evidence>
<protein>
    <submittedName>
        <fullName evidence="2">Uncharacterized protein</fullName>
    </submittedName>
</protein>
<dbReference type="Proteomes" id="UP000076154">
    <property type="component" value="Unassembled WGS sequence"/>
</dbReference>
<feature type="compositionally biased region" description="Polar residues" evidence="1">
    <location>
        <begin position="413"/>
        <end position="429"/>
    </location>
</feature>
<dbReference type="STRING" id="39966.A0A369JJ79"/>
<feature type="region of interest" description="Disordered" evidence="1">
    <location>
        <begin position="781"/>
        <end position="808"/>
    </location>
</feature>
<feature type="compositionally biased region" description="Low complexity" evidence="1">
    <location>
        <begin position="329"/>
        <end position="348"/>
    </location>
</feature>
<sequence>MDLSRHPAPQPDTISLTTPTNGLVNTAVAIHLDKGTMPPPQPKVTLSENSIVGLRFQPDSGSDWDGQLNETDIPRMPGSLWSGPSNMQTNLSQQLVVARTRKNPINLHNEGEIVTKKRAIAGPRHMQLENAVEKEKTTRQKVLAVSVERNKQEVELDLIRRELQKERSERKRQSEQELAETKSFQEKLSELENKYHTHIEESDLCEAQMADQILQSEEEKEKLTRTNDELRQQIQDLLANFDQKLASKIEEIVAAKGLPNEPKVADNEALRRANEMMSAAARRAEEENAELQQNNTDFQRTIDDLKLQFERDLSQRDNEIRAMRQKVHAASSSSAPAPLGPMAGPSAAQQQNLPNARSKSSQSTPSTPTGTPPETQQPGSSSVPTGPTQSTPSETAKSPSQTQQPASSSTSTGRTESPPQMRHPNSSCAPTSSPQSIPSTPQTRQTEQPGSQHTRPSQRFDMLRSQGVKIPVIPLEPSHLSQVPGTSGSNGPTEFNPGVAFNPNDPQNMETMKAIIGEAIKQIGVGEVTSTKRRRSAVRTRVAAGIKEQQAKMTKVADKDWKANDYRLQLHRHEEVAAFEEGGEGPGDSGKLDFNKGWENSRWNKTVLRKVYDKIIAACRIDGGWNLPDVSEEYVMGELWGHLKQGREAWSKVQSRYLFATKKLETPQEVMLQVGTSTTMKMKSAASRARRECKYERRVGIVEKVIALKAHDAPDLAAWKYFRDMLEKLSLDGMSSEEEGTAKVGTKNMCIFWVKLCIWRAPEIKNYFAYIDNAGESEAIRGTRGSKTTPRFNSEEHGTSPAPNGLPRKMYNPTWLENEEKTRPGWVVEKLKVSQEAFELLTHATRL</sequence>
<comment type="caution">
    <text evidence="2">The sequence shown here is derived from an EMBL/GenBank/DDBJ whole genome shotgun (WGS) entry which is preliminary data.</text>
</comment>
<name>A0A369JJ79_HYPMA</name>
<evidence type="ECO:0000256" key="1">
    <source>
        <dbReference type="SAM" id="MobiDB-lite"/>
    </source>
</evidence>
<feature type="compositionally biased region" description="Low complexity" evidence="1">
    <location>
        <begin position="398"/>
        <end position="412"/>
    </location>
</feature>
<proteinExistence type="predicted"/>